<evidence type="ECO:0000313" key="9">
    <source>
        <dbReference type="EMBL" id="OGE85111.1"/>
    </source>
</evidence>
<dbReference type="Pfam" id="PF00181">
    <property type="entry name" value="Ribosomal_L2_N"/>
    <property type="match status" value="1"/>
</dbReference>
<evidence type="ECO:0000256" key="5">
    <source>
        <dbReference type="HAMAP-Rule" id="MF_01320"/>
    </source>
</evidence>
<reference evidence="9 10" key="1">
    <citation type="journal article" date="2016" name="Nat. Commun.">
        <title>Thousands of microbial genomes shed light on interconnected biogeochemical processes in an aquifer system.</title>
        <authorList>
            <person name="Anantharaman K."/>
            <person name="Brown C.T."/>
            <person name="Hug L.A."/>
            <person name="Sharon I."/>
            <person name="Castelle C.J."/>
            <person name="Probst A.J."/>
            <person name="Thomas B.C."/>
            <person name="Singh A."/>
            <person name="Wilkins M.J."/>
            <person name="Karaoz U."/>
            <person name="Brodie E.L."/>
            <person name="Williams K.H."/>
            <person name="Hubbard S.S."/>
            <person name="Banfield J.F."/>
        </authorList>
    </citation>
    <scope>NUCLEOTIDE SEQUENCE [LARGE SCALE GENOMIC DNA]</scope>
</reference>
<dbReference type="InterPro" id="IPR012340">
    <property type="entry name" value="NA-bd_OB-fold"/>
</dbReference>
<dbReference type="GO" id="GO:0016740">
    <property type="term" value="F:transferase activity"/>
    <property type="evidence" value="ECO:0007669"/>
    <property type="project" value="InterPro"/>
</dbReference>
<dbReference type="EMBL" id="MFES01000027">
    <property type="protein sequence ID" value="OGE85111.1"/>
    <property type="molecule type" value="Genomic_DNA"/>
</dbReference>
<feature type="domain" description="Large ribosomal subunit protein uL2 RNA-binding" evidence="8">
    <location>
        <begin position="42"/>
        <end position="118"/>
    </location>
</feature>
<keyword evidence="2 5" id="KW-0689">Ribosomal protein</keyword>
<dbReference type="InterPro" id="IPR014726">
    <property type="entry name" value="Ribosomal_uL2_dom3"/>
</dbReference>
<dbReference type="SUPFAM" id="SSF50249">
    <property type="entry name" value="Nucleic acid-binding proteins"/>
    <property type="match status" value="1"/>
</dbReference>
<dbReference type="STRING" id="1817832.A3J48_02975"/>
<dbReference type="InterPro" id="IPR005880">
    <property type="entry name" value="Ribosomal_uL2_bac/org-type"/>
</dbReference>
<comment type="similarity">
    <text evidence="1 5">Belongs to the universal ribosomal protein uL2 family.</text>
</comment>
<organism evidence="9 10">
    <name type="scientific">Candidatus Doudnabacteria bacterium RIFCSPHIGHO2_02_FULL_46_11</name>
    <dbReference type="NCBI Taxonomy" id="1817832"/>
    <lineage>
        <taxon>Bacteria</taxon>
        <taxon>Candidatus Doudnaibacteriota</taxon>
    </lineage>
</organism>
<dbReference type="AlphaFoldDB" id="A0A1F5P5F7"/>
<evidence type="ECO:0000256" key="3">
    <source>
        <dbReference type="ARBA" id="ARBA00023274"/>
    </source>
</evidence>
<dbReference type="FunFam" id="4.10.950.10:FF:000001">
    <property type="entry name" value="50S ribosomal protein L2"/>
    <property type="match status" value="1"/>
</dbReference>
<dbReference type="SUPFAM" id="SSF50104">
    <property type="entry name" value="Translation proteins SH3-like domain"/>
    <property type="match status" value="1"/>
</dbReference>
<feature type="region of interest" description="Disordered" evidence="6">
    <location>
        <begin position="216"/>
        <end position="278"/>
    </location>
</feature>
<dbReference type="SMART" id="SM01383">
    <property type="entry name" value="Ribosomal_L2"/>
    <property type="match status" value="1"/>
</dbReference>
<evidence type="ECO:0000259" key="7">
    <source>
        <dbReference type="SMART" id="SM01382"/>
    </source>
</evidence>
<dbReference type="SMART" id="SM01382">
    <property type="entry name" value="Ribosomal_L2_C"/>
    <property type="match status" value="1"/>
</dbReference>
<evidence type="ECO:0000256" key="2">
    <source>
        <dbReference type="ARBA" id="ARBA00022980"/>
    </source>
</evidence>
<dbReference type="Gene3D" id="4.10.950.10">
    <property type="entry name" value="Ribosomal protein L2, domain 3"/>
    <property type="match status" value="1"/>
</dbReference>
<dbReference type="PIRSF" id="PIRSF002158">
    <property type="entry name" value="Ribosomal_L2"/>
    <property type="match status" value="1"/>
</dbReference>
<dbReference type="FunFam" id="2.40.50.140:FF:000003">
    <property type="entry name" value="50S ribosomal protein L2"/>
    <property type="match status" value="1"/>
</dbReference>
<comment type="function">
    <text evidence="5">One of the primary rRNA binding proteins. Required for association of the 30S and 50S subunits to form the 70S ribosome, for tRNA binding and peptide bond formation. It has been suggested to have peptidyltransferase activity; this is somewhat controversial. Makes several contacts with the 16S rRNA in the 70S ribosome.</text>
</comment>
<dbReference type="Proteomes" id="UP000176786">
    <property type="component" value="Unassembled WGS sequence"/>
</dbReference>
<comment type="subunit">
    <text evidence="5">Part of the 50S ribosomal subunit. Forms a bridge to the 30S subunit in the 70S ribosome.</text>
</comment>
<evidence type="ECO:0000256" key="6">
    <source>
        <dbReference type="SAM" id="MobiDB-lite"/>
    </source>
</evidence>
<evidence type="ECO:0000256" key="1">
    <source>
        <dbReference type="ARBA" id="ARBA00005636"/>
    </source>
</evidence>
<feature type="domain" description="Large ribosomal subunit protein uL2 C-terminal" evidence="7">
    <location>
        <begin position="124"/>
        <end position="253"/>
    </location>
</feature>
<dbReference type="Gene3D" id="2.30.30.30">
    <property type="match status" value="1"/>
</dbReference>
<dbReference type="Pfam" id="PF03947">
    <property type="entry name" value="Ribosomal_L2_C"/>
    <property type="match status" value="1"/>
</dbReference>
<gene>
    <name evidence="5" type="primary">rplB</name>
    <name evidence="9" type="ORF">A3J48_02975</name>
</gene>
<dbReference type="PANTHER" id="PTHR13691">
    <property type="entry name" value="RIBOSOMAL PROTEIN L2"/>
    <property type="match status" value="1"/>
</dbReference>
<dbReference type="HAMAP" id="MF_01320_B">
    <property type="entry name" value="Ribosomal_uL2_B"/>
    <property type="match status" value="1"/>
</dbReference>
<evidence type="ECO:0000256" key="4">
    <source>
        <dbReference type="ARBA" id="ARBA00035242"/>
    </source>
</evidence>
<proteinExistence type="inferred from homology"/>
<dbReference type="FunFam" id="2.30.30.30:FF:000001">
    <property type="entry name" value="50S ribosomal protein L2"/>
    <property type="match status" value="1"/>
</dbReference>
<dbReference type="Gene3D" id="2.40.50.140">
    <property type="entry name" value="Nucleic acid-binding proteins"/>
    <property type="match status" value="1"/>
</dbReference>
<dbReference type="InterPro" id="IPR022666">
    <property type="entry name" value="Ribosomal_uL2_RNA-bd_dom"/>
</dbReference>
<accession>A0A1F5P5F7</accession>
<dbReference type="NCBIfam" id="TIGR01171">
    <property type="entry name" value="rplB_bact"/>
    <property type="match status" value="1"/>
</dbReference>
<name>A0A1F5P5F7_9BACT</name>
<dbReference type="InterPro" id="IPR002171">
    <property type="entry name" value="Ribosomal_uL2"/>
</dbReference>
<keyword evidence="3 5" id="KW-0687">Ribonucleoprotein</keyword>
<comment type="caution">
    <text evidence="9">The sequence shown here is derived from an EMBL/GenBank/DDBJ whole genome shotgun (WGS) entry which is preliminary data.</text>
</comment>
<evidence type="ECO:0000313" key="10">
    <source>
        <dbReference type="Proteomes" id="UP000176786"/>
    </source>
</evidence>
<keyword evidence="5" id="KW-0694">RNA-binding</keyword>
<dbReference type="GO" id="GO:0019843">
    <property type="term" value="F:rRNA binding"/>
    <property type="evidence" value="ECO:0007669"/>
    <property type="project" value="UniProtKB-UniRule"/>
</dbReference>
<protein>
    <recommendedName>
        <fullName evidence="4 5">Large ribosomal subunit protein uL2</fullName>
    </recommendedName>
</protein>
<sequence length="278" mass="30296">MAIKVYKPTSAGRRISSVLDTSHLTKKEPEKNLIMRKKNSAGRNNAGRITVRHRGGGSRKLLRIVDSKREKFGVPAKVTALEYDPNRSASLMLLTYADGEKRYSIAPVGVKVGHTVVSAEKVDIRSGNRMKLANIPLGTMLHDIEMAPHRGGKMAKSAGSYATLQAVEGGYALLKVPSGEIRKVLAEGFASIGQVSNPDWNNVRWGKAGRIRLKGRRPQVLGKSMNPVDHPHGGGEGHSPIGRKSPVTPWGKPALGVKTRQKNKASNNLIVKRRSKRK</sequence>
<dbReference type="GO" id="GO:0003735">
    <property type="term" value="F:structural constituent of ribosome"/>
    <property type="evidence" value="ECO:0007669"/>
    <property type="project" value="InterPro"/>
</dbReference>
<dbReference type="InterPro" id="IPR008991">
    <property type="entry name" value="Translation_prot_SH3-like_sf"/>
</dbReference>
<dbReference type="InterPro" id="IPR022669">
    <property type="entry name" value="Ribosomal_uL2_C"/>
</dbReference>
<dbReference type="GO" id="GO:0015934">
    <property type="term" value="C:large ribosomal subunit"/>
    <property type="evidence" value="ECO:0007669"/>
    <property type="project" value="InterPro"/>
</dbReference>
<dbReference type="GO" id="GO:0002181">
    <property type="term" value="P:cytoplasmic translation"/>
    <property type="evidence" value="ECO:0007669"/>
    <property type="project" value="TreeGrafter"/>
</dbReference>
<dbReference type="InterPro" id="IPR014722">
    <property type="entry name" value="Rib_uL2_dom2"/>
</dbReference>
<dbReference type="PANTHER" id="PTHR13691:SF5">
    <property type="entry name" value="LARGE RIBOSOMAL SUBUNIT PROTEIN UL2M"/>
    <property type="match status" value="1"/>
</dbReference>
<evidence type="ECO:0000259" key="8">
    <source>
        <dbReference type="SMART" id="SM01383"/>
    </source>
</evidence>
<keyword evidence="5" id="KW-0699">rRNA-binding</keyword>